<keyword evidence="1" id="KW-0812">Transmembrane</keyword>
<feature type="transmembrane region" description="Helical" evidence="1">
    <location>
        <begin position="33"/>
        <end position="53"/>
    </location>
</feature>
<comment type="caution">
    <text evidence="2">The sequence shown here is derived from an EMBL/GenBank/DDBJ whole genome shotgun (WGS) entry which is preliminary data.</text>
</comment>
<evidence type="ECO:0000313" key="3">
    <source>
        <dbReference type="Proteomes" id="UP000324800"/>
    </source>
</evidence>
<gene>
    <name evidence="2" type="ORF">EZS28_001024</name>
</gene>
<dbReference type="Proteomes" id="UP000324800">
    <property type="component" value="Unassembled WGS sequence"/>
</dbReference>
<feature type="transmembrane region" description="Helical" evidence="1">
    <location>
        <begin position="65"/>
        <end position="91"/>
    </location>
</feature>
<name>A0A5J4X8H3_9EUKA</name>
<sequence>MPKKVNSRETRDEEDTRILEQFSAQARIEKISIADWVVMAAVALFVQLVPLYYLHFVMEIYVQQFFVLVPAVLLIGAAALTYSYSIAVAKYQNKNQGKDPNKDSLYLKKEAILFALSKLTGVYLGLFLVFQWLISFTGIYSKIGTVFVVTGFVTSIIASL</sequence>
<protein>
    <submittedName>
        <fullName evidence="2">Uncharacterized protein</fullName>
    </submittedName>
</protein>
<organism evidence="2 3">
    <name type="scientific">Streblomastix strix</name>
    <dbReference type="NCBI Taxonomy" id="222440"/>
    <lineage>
        <taxon>Eukaryota</taxon>
        <taxon>Metamonada</taxon>
        <taxon>Preaxostyla</taxon>
        <taxon>Oxymonadida</taxon>
        <taxon>Streblomastigidae</taxon>
        <taxon>Streblomastix</taxon>
    </lineage>
</organism>
<dbReference type="AlphaFoldDB" id="A0A5J4X8H3"/>
<keyword evidence="1" id="KW-0472">Membrane</keyword>
<accession>A0A5J4X8H3</accession>
<dbReference type="OrthoDB" id="10522721at2759"/>
<dbReference type="EMBL" id="SNRW01000099">
    <property type="protein sequence ID" value="KAA6403454.1"/>
    <property type="molecule type" value="Genomic_DNA"/>
</dbReference>
<keyword evidence="1" id="KW-1133">Transmembrane helix</keyword>
<evidence type="ECO:0000256" key="1">
    <source>
        <dbReference type="SAM" id="Phobius"/>
    </source>
</evidence>
<reference evidence="2 3" key="1">
    <citation type="submission" date="2019-03" db="EMBL/GenBank/DDBJ databases">
        <title>Single cell metagenomics reveals metabolic interactions within the superorganism composed of flagellate Streblomastix strix and complex community of Bacteroidetes bacteria on its surface.</title>
        <authorList>
            <person name="Treitli S.C."/>
            <person name="Kolisko M."/>
            <person name="Husnik F."/>
            <person name="Keeling P."/>
            <person name="Hampl V."/>
        </authorList>
    </citation>
    <scope>NUCLEOTIDE SEQUENCE [LARGE SCALE GENOMIC DNA]</scope>
    <source>
        <strain evidence="2">ST1C</strain>
    </source>
</reference>
<proteinExistence type="predicted"/>
<feature type="transmembrane region" description="Helical" evidence="1">
    <location>
        <begin position="112"/>
        <end position="133"/>
    </location>
</feature>
<evidence type="ECO:0000313" key="2">
    <source>
        <dbReference type="EMBL" id="KAA6403454.1"/>
    </source>
</evidence>
<feature type="transmembrane region" description="Helical" evidence="1">
    <location>
        <begin position="139"/>
        <end position="158"/>
    </location>
</feature>